<keyword evidence="3" id="KW-1185">Reference proteome</keyword>
<name>A0ABY7NCV3_9MICO</name>
<organism evidence="2 3">
    <name type="scientific">Cryobacterium breve</name>
    <dbReference type="NCBI Taxonomy" id="1259258"/>
    <lineage>
        <taxon>Bacteria</taxon>
        <taxon>Bacillati</taxon>
        <taxon>Actinomycetota</taxon>
        <taxon>Actinomycetes</taxon>
        <taxon>Micrococcales</taxon>
        <taxon>Microbacteriaceae</taxon>
        <taxon>Cryobacterium</taxon>
    </lineage>
</organism>
<feature type="transmembrane region" description="Helical" evidence="1">
    <location>
        <begin position="71"/>
        <end position="88"/>
    </location>
</feature>
<dbReference type="EMBL" id="CP075584">
    <property type="protein sequence ID" value="WBM79597.1"/>
    <property type="molecule type" value="Genomic_DNA"/>
</dbReference>
<feature type="transmembrane region" description="Helical" evidence="1">
    <location>
        <begin position="7"/>
        <end position="26"/>
    </location>
</feature>
<evidence type="ECO:0000313" key="3">
    <source>
        <dbReference type="Proteomes" id="UP001212421"/>
    </source>
</evidence>
<feature type="transmembrane region" description="Helical" evidence="1">
    <location>
        <begin position="100"/>
        <end position="118"/>
    </location>
</feature>
<protein>
    <recommendedName>
        <fullName evidence="4">DUF1622 domain-containing protein</fullName>
    </recommendedName>
</protein>
<reference evidence="2 3" key="1">
    <citation type="submission" date="2021-05" db="EMBL/GenBank/DDBJ databases">
        <authorList>
            <person name="Kumar R."/>
            <person name="Kumar A."/>
            <person name="Mukhia S."/>
        </authorList>
    </citation>
    <scope>NUCLEOTIDE SEQUENCE [LARGE SCALE GENOMIC DNA]</scope>
    <source>
        <strain evidence="2 3">ERMR7:08</strain>
    </source>
</reference>
<gene>
    <name evidence="2" type="ORF">KIV56_14990</name>
</gene>
<keyword evidence="1" id="KW-0472">Membrane</keyword>
<evidence type="ECO:0000313" key="2">
    <source>
        <dbReference type="EMBL" id="WBM79597.1"/>
    </source>
</evidence>
<sequence length="141" mass="15724">MRIRPIDLVDVLVYLVVLGMFIELFPDVISESFLLALLTAILLKVVLELVLRVKKNIVARIRSAETRWVRIVNAITLLLLLPGSKFLVLELVDLVFGDAVRLGGFFQVTVLIIVLMLARGGIRRAFRRADETAGSGIDPSR</sequence>
<evidence type="ECO:0000256" key="1">
    <source>
        <dbReference type="SAM" id="Phobius"/>
    </source>
</evidence>
<dbReference type="RefSeq" id="WP_281534191.1">
    <property type="nucleotide sequence ID" value="NZ_CP075584.1"/>
</dbReference>
<accession>A0ABY7NCV3</accession>
<keyword evidence="1" id="KW-1133">Transmembrane helix</keyword>
<proteinExistence type="predicted"/>
<keyword evidence="1" id="KW-0812">Transmembrane</keyword>
<feature type="transmembrane region" description="Helical" evidence="1">
    <location>
        <begin position="32"/>
        <end position="51"/>
    </location>
</feature>
<dbReference type="Proteomes" id="UP001212421">
    <property type="component" value="Chromosome"/>
</dbReference>
<evidence type="ECO:0008006" key="4">
    <source>
        <dbReference type="Google" id="ProtNLM"/>
    </source>
</evidence>